<keyword evidence="5 8" id="KW-0288">FMN</keyword>
<dbReference type="PANTHER" id="PTHR42809">
    <property type="entry name" value="FLAVODOXIN 2"/>
    <property type="match status" value="1"/>
</dbReference>
<dbReference type="NCBIfam" id="TIGR01752">
    <property type="entry name" value="flav_long"/>
    <property type="match status" value="1"/>
</dbReference>
<comment type="caution">
    <text evidence="10">The sequence shown here is derived from an EMBL/GenBank/DDBJ whole genome shotgun (WGS) entry which is preliminary data.</text>
</comment>
<dbReference type="PROSITE" id="PS00201">
    <property type="entry name" value="FLAVODOXIN"/>
    <property type="match status" value="1"/>
</dbReference>
<dbReference type="SUPFAM" id="SSF52218">
    <property type="entry name" value="Flavoproteins"/>
    <property type="match status" value="1"/>
</dbReference>
<dbReference type="PATRIC" id="fig|1411148.3.peg.125"/>
<keyword evidence="6 8" id="KW-0249">Electron transport</keyword>
<keyword evidence="7" id="KW-0535">Nitrogen fixation</keyword>
<keyword evidence="4 8" id="KW-0285">Flavoprotein</keyword>
<dbReference type="InterPro" id="IPR008254">
    <property type="entry name" value="Flavodoxin/NO_synth"/>
</dbReference>
<dbReference type="InterPro" id="IPR010086">
    <property type="entry name" value="Flavodoxin_lc"/>
</dbReference>
<evidence type="ECO:0000313" key="11">
    <source>
        <dbReference type="Proteomes" id="UP000018837"/>
    </source>
</evidence>
<dbReference type="InterPro" id="IPR001094">
    <property type="entry name" value="Flavdoxin-like"/>
</dbReference>
<dbReference type="Pfam" id="PF00258">
    <property type="entry name" value="Flavodoxin_1"/>
    <property type="match status" value="1"/>
</dbReference>
<dbReference type="PROSITE" id="PS50902">
    <property type="entry name" value="FLAVODOXIN_LIKE"/>
    <property type="match status" value="1"/>
</dbReference>
<evidence type="ECO:0000256" key="2">
    <source>
        <dbReference type="ARBA" id="ARBA00005267"/>
    </source>
</evidence>
<dbReference type="GO" id="GO:0009055">
    <property type="term" value="F:electron transfer activity"/>
    <property type="evidence" value="ECO:0007669"/>
    <property type="project" value="UniProtKB-UniRule"/>
</dbReference>
<reference evidence="10 11" key="1">
    <citation type="submission" date="2013-11" db="EMBL/GenBank/DDBJ databases">
        <title>Single cell genomics of uncultured Tannerella BU063 (oral taxon 286).</title>
        <authorList>
            <person name="Beall C.J."/>
            <person name="Campbell A.G."/>
            <person name="Griffen A.L."/>
            <person name="Podar M."/>
            <person name="Leys E.J."/>
        </authorList>
    </citation>
    <scope>NUCLEOTIDE SEQUENCE [LARGE SCALE GENOMIC DNA]</scope>
    <source>
        <strain evidence="10">Cell 2</strain>
    </source>
</reference>
<evidence type="ECO:0000259" key="9">
    <source>
        <dbReference type="PROSITE" id="PS50902"/>
    </source>
</evidence>
<keyword evidence="3 8" id="KW-0813">Transport</keyword>
<dbReference type="PANTHER" id="PTHR42809:SF1">
    <property type="entry name" value="FLAVODOXIN 1"/>
    <property type="match status" value="1"/>
</dbReference>
<evidence type="ECO:0000256" key="5">
    <source>
        <dbReference type="ARBA" id="ARBA00022643"/>
    </source>
</evidence>
<dbReference type="NCBIfam" id="NF006738">
    <property type="entry name" value="PRK09267.1-4"/>
    <property type="match status" value="1"/>
</dbReference>
<organism evidence="10 11">
    <name type="scientific">Tannerella sp. oral taxon BU063 isolate Cell 2</name>
    <dbReference type="NCBI Taxonomy" id="1411148"/>
    <lineage>
        <taxon>Bacteria</taxon>
        <taxon>Pseudomonadati</taxon>
        <taxon>Bacteroidota</taxon>
        <taxon>Bacteroidia</taxon>
        <taxon>Bacteroidales</taxon>
        <taxon>Tannerellaceae</taxon>
        <taxon>Tannerella</taxon>
    </lineage>
</organism>
<evidence type="ECO:0000256" key="4">
    <source>
        <dbReference type="ARBA" id="ARBA00022630"/>
    </source>
</evidence>
<feature type="domain" description="Flavodoxin-like" evidence="9">
    <location>
        <begin position="4"/>
        <end position="163"/>
    </location>
</feature>
<dbReference type="AlphaFoldDB" id="W2C701"/>
<evidence type="ECO:0000256" key="7">
    <source>
        <dbReference type="ARBA" id="ARBA00023231"/>
    </source>
</evidence>
<gene>
    <name evidence="10" type="ORF">N425_01690</name>
</gene>
<protein>
    <recommendedName>
        <fullName evidence="8">Flavodoxin</fullName>
    </recommendedName>
</protein>
<dbReference type="InterPro" id="IPR029039">
    <property type="entry name" value="Flavoprotein-like_sf"/>
</dbReference>
<comment type="cofactor">
    <cofactor evidence="1 8">
        <name>FMN</name>
        <dbReference type="ChEBI" id="CHEBI:58210"/>
    </cofactor>
</comment>
<name>W2C701_9BACT</name>
<evidence type="ECO:0000256" key="8">
    <source>
        <dbReference type="PIRNR" id="PIRNR038996"/>
    </source>
</evidence>
<comment type="similarity">
    <text evidence="2 8">Belongs to the flavodoxin family.</text>
</comment>
<evidence type="ECO:0000256" key="6">
    <source>
        <dbReference type="ARBA" id="ARBA00022982"/>
    </source>
</evidence>
<dbReference type="InterPro" id="IPR001226">
    <property type="entry name" value="Flavodoxin_CS"/>
</dbReference>
<dbReference type="PRINTS" id="PR00369">
    <property type="entry name" value="FLAVODOXIN"/>
</dbReference>
<dbReference type="GO" id="GO:0010181">
    <property type="term" value="F:FMN binding"/>
    <property type="evidence" value="ECO:0007669"/>
    <property type="project" value="UniProtKB-UniRule"/>
</dbReference>
<dbReference type="NCBIfam" id="NF006739">
    <property type="entry name" value="PRK09267.1-5"/>
    <property type="match status" value="1"/>
</dbReference>
<dbReference type="PIRSF" id="PIRSF038996">
    <property type="entry name" value="FldA"/>
    <property type="match status" value="1"/>
</dbReference>
<dbReference type="Gene3D" id="3.40.50.360">
    <property type="match status" value="1"/>
</dbReference>
<sequence length="163" mass="17128">MGKTAIIYGSTTGTTEDIAGRIASKLNIAQGDIYEISKVTADTVAGYDTLLLGSSTWGSGDLQDDWYDGIETLKGADLAGKKIALFGCGDSSSYSDTFCSALGTIYNDLKDSGATFVGSVDPSDYTFDGSDAVVDGQFIGLPIDEVNESDKTDERISNWVASL</sequence>
<dbReference type="Proteomes" id="UP000018837">
    <property type="component" value="Unassembled WGS sequence"/>
</dbReference>
<evidence type="ECO:0000256" key="1">
    <source>
        <dbReference type="ARBA" id="ARBA00001917"/>
    </source>
</evidence>
<evidence type="ECO:0000313" key="10">
    <source>
        <dbReference type="EMBL" id="ETK02920.1"/>
    </source>
</evidence>
<dbReference type="EMBL" id="AYUF01000285">
    <property type="protein sequence ID" value="ETK02920.1"/>
    <property type="molecule type" value="Genomic_DNA"/>
</dbReference>
<dbReference type="InterPro" id="IPR050619">
    <property type="entry name" value="Flavodoxin"/>
</dbReference>
<proteinExistence type="inferred from homology"/>
<accession>W2C701</accession>
<comment type="function">
    <text evidence="8">Low-potential electron donor to a number of redox enzymes.</text>
</comment>
<evidence type="ECO:0000256" key="3">
    <source>
        <dbReference type="ARBA" id="ARBA00022448"/>
    </source>
</evidence>